<evidence type="ECO:0000256" key="4">
    <source>
        <dbReference type="ARBA" id="ARBA00022840"/>
    </source>
</evidence>
<keyword evidence="5 7" id="KW-1133">Transmembrane helix</keyword>
<dbReference type="SUPFAM" id="SSF90123">
    <property type="entry name" value="ABC transporter transmembrane region"/>
    <property type="match status" value="1"/>
</dbReference>
<feature type="domain" description="ABC transmembrane type-1" evidence="9">
    <location>
        <begin position="19"/>
        <end position="301"/>
    </location>
</feature>
<evidence type="ECO:0000256" key="6">
    <source>
        <dbReference type="ARBA" id="ARBA00023136"/>
    </source>
</evidence>
<dbReference type="Proteomes" id="UP000002574">
    <property type="component" value="Chromosome"/>
</dbReference>
<dbReference type="SUPFAM" id="SSF52540">
    <property type="entry name" value="P-loop containing nucleoside triphosphate hydrolases"/>
    <property type="match status" value="1"/>
</dbReference>
<evidence type="ECO:0000256" key="1">
    <source>
        <dbReference type="ARBA" id="ARBA00004651"/>
    </source>
</evidence>
<feature type="transmembrane region" description="Helical" evidence="7">
    <location>
        <begin position="59"/>
        <end position="83"/>
    </location>
</feature>
<dbReference type="PANTHER" id="PTHR43394:SF1">
    <property type="entry name" value="ATP-BINDING CASSETTE SUB-FAMILY B MEMBER 10, MITOCHONDRIAL"/>
    <property type="match status" value="1"/>
</dbReference>
<dbReference type="eggNOG" id="COG1132">
    <property type="taxonomic scope" value="Bacteria"/>
</dbReference>
<dbReference type="Gene3D" id="3.40.50.300">
    <property type="entry name" value="P-loop containing nucleotide triphosphate hydrolases"/>
    <property type="match status" value="1"/>
</dbReference>
<evidence type="ECO:0000256" key="2">
    <source>
        <dbReference type="ARBA" id="ARBA00022692"/>
    </source>
</evidence>
<dbReference type="InterPro" id="IPR039421">
    <property type="entry name" value="Type_1_exporter"/>
</dbReference>
<dbReference type="SMART" id="SM00382">
    <property type="entry name" value="AAA"/>
    <property type="match status" value="1"/>
</dbReference>
<dbReference type="PROSITE" id="PS50893">
    <property type="entry name" value="ABC_TRANSPORTER_2"/>
    <property type="match status" value="1"/>
</dbReference>
<dbReference type="Pfam" id="PF00005">
    <property type="entry name" value="ABC_tran"/>
    <property type="match status" value="1"/>
</dbReference>
<keyword evidence="3" id="KW-0547">Nucleotide-binding</keyword>
<sequence>MESVKWLFLRIKSYIPFILLALIGSAFESAGTAGISLVIKKLVDNVFLIKSYSELFQSVLFLLSFALLGQLGNLLASIFINLYSELEVKRTREEVFGRLLLAPYGFLLRRSSGDVIARFLSDMQAYRSLLGDHIPKLFRDPLTVLALLGVLFYRDFILTLLLGVLLPLLAFAIRYFGRKKGKHAKRLQENVSTITQSLAHILRGYENIKMFSSERKFSQWFDASNERVFRASMKSVVYSTANSIFNYTFGYIIVSAIILYGGIRVVQGGLTPGDFVSYLTALFLLHQPLSEVQKGLMEVRAGIPILSRIRELLHIPQETSGSITFRGLKEGISVKNLKVNVEDQQIIKGVSLEIKNGEKVGIIGHTGSGKTTFLRVLAGLLPYEGSIRYDGKELKDIEKESFRKMVGFFTQEPFIFAGSVRENLLIAKENASDEELWKALDLALCDFVKSLDQVMEEGGRNLSGGEMQRLALARLFLKNPDIVFLDEVTSAMDVKTEEMVLKNIFEFFKDRTVILVAHRFSNVLMCDRVLAFKEGYLIAQGEPEGVIRLFLQSP</sequence>
<dbReference type="AlphaFoldDB" id="D3DI91"/>
<organism evidence="10 11">
    <name type="scientific">Hydrogenobacter thermophilus (strain DSM 6534 / IAM 12695 / TK-6)</name>
    <dbReference type="NCBI Taxonomy" id="608538"/>
    <lineage>
        <taxon>Bacteria</taxon>
        <taxon>Pseudomonadati</taxon>
        <taxon>Aquificota</taxon>
        <taxon>Aquificia</taxon>
        <taxon>Aquificales</taxon>
        <taxon>Aquificaceae</taxon>
        <taxon>Hydrogenobacter</taxon>
    </lineage>
</organism>
<dbReference type="InterPro" id="IPR017871">
    <property type="entry name" value="ABC_transporter-like_CS"/>
</dbReference>
<name>D3DI91_HYDTT</name>
<gene>
    <name evidence="10" type="ordered locus">HTH_1085</name>
</gene>
<keyword evidence="4 10" id="KW-0067">ATP-binding</keyword>
<dbReference type="GO" id="GO:0015421">
    <property type="term" value="F:ABC-type oligopeptide transporter activity"/>
    <property type="evidence" value="ECO:0007669"/>
    <property type="project" value="TreeGrafter"/>
</dbReference>
<evidence type="ECO:0000313" key="10">
    <source>
        <dbReference type="EMBL" id="BAI69543.1"/>
    </source>
</evidence>
<dbReference type="CDD" id="cd18552">
    <property type="entry name" value="ABC_6TM_MsbA_like"/>
    <property type="match status" value="1"/>
</dbReference>
<dbReference type="PROSITE" id="PS50929">
    <property type="entry name" value="ABC_TM1F"/>
    <property type="match status" value="1"/>
</dbReference>
<feature type="transmembrane region" description="Helical" evidence="7">
    <location>
        <begin position="159"/>
        <end position="177"/>
    </location>
</feature>
<dbReference type="InterPro" id="IPR027417">
    <property type="entry name" value="P-loop_NTPase"/>
</dbReference>
<dbReference type="InterPro" id="IPR003593">
    <property type="entry name" value="AAA+_ATPase"/>
</dbReference>
<accession>D3DI91</accession>
<proteinExistence type="predicted"/>
<dbReference type="Pfam" id="PF00664">
    <property type="entry name" value="ABC_membrane"/>
    <property type="match status" value="1"/>
</dbReference>
<dbReference type="GO" id="GO:0005524">
    <property type="term" value="F:ATP binding"/>
    <property type="evidence" value="ECO:0007669"/>
    <property type="project" value="UniProtKB-KW"/>
</dbReference>
<dbReference type="RefSeq" id="WP_012963723.1">
    <property type="nucleotide sequence ID" value="NC_013799.1"/>
</dbReference>
<evidence type="ECO:0000259" key="9">
    <source>
        <dbReference type="PROSITE" id="PS50929"/>
    </source>
</evidence>
<feature type="transmembrane region" description="Helical" evidence="7">
    <location>
        <begin position="14"/>
        <end position="39"/>
    </location>
</feature>
<feature type="domain" description="ABC transporter" evidence="8">
    <location>
        <begin position="332"/>
        <end position="551"/>
    </location>
</feature>
<keyword evidence="11" id="KW-1185">Reference proteome</keyword>
<dbReference type="EMBL" id="AP011112">
    <property type="protein sequence ID" value="BAI69543.1"/>
    <property type="molecule type" value="Genomic_DNA"/>
</dbReference>
<dbReference type="PROSITE" id="PS00211">
    <property type="entry name" value="ABC_TRANSPORTER_1"/>
    <property type="match status" value="1"/>
</dbReference>
<keyword evidence="2 7" id="KW-0812">Transmembrane</keyword>
<feature type="transmembrane region" description="Helical" evidence="7">
    <location>
        <begin position="244"/>
        <end position="263"/>
    </location>
</feature>
<dbReference type="InterPro" id="IPR003439">
    <property type="entry name" value="ABC_transporter-like_ATP-bd"/>
</dbReference>
<evidence type="ECO:0000313" key="11">
    <source>
        <dbReference type="Proteomes" id="UP000002574"/>
    </source>
</evidence>
<dbReference type="InterPro" id="IPR011527">
    <property type="entry name" value="ABC1_TM_dom"/>
</dbReference>
<keyword evidence="6 7" id="KW-0472">Membrane</keyword>
<evidence type="ECO:0000259" key="8">
    <source>
        <dbReference type="PROSITE" id="PS50893"/>
    </source>
</evidence>
<reference evidence="10 11" key="1">
    <citation type="journal article" date="2010" name="J. Bacteriol.">
        <title>Complete genome sequence of the thermophilic, obligately chemolithoautotrophic hydrogen-oxidizing bacterium Hydrogenobacter thermophilus TK-6.</title>
        <authorList>
            <person name="Arai H."/>
            <person name="Kanbe H."/>
            <person name="Ishii M."/>
            <person name="Igarashi Y."/>
        </authorList>
    </citation>
    <scope>NUCLEOTIDE SEQUENCE [LARGE SCALE GENOMIC DNA]</scope>
    <source>
        <strain evidence="11">DSM 6534 / IAM 12695 / TK-6 [Tokyo]</strain>
    </source>
</reference>
<evidence type="ECO:0000256" key="5">
    <source>
        <dbReference type="ARBA" id="ARBA00022989"/>
    </source>
</evidence>
<evidence type="ECO:0000256" key="7">
    <source>
        <dbReference type="SAM" id="Phobius"/>
    </source>
</evidence>
<dbReference type="GO" id="GO:0016887">
    <property type="term" value="F:ATP hydrolysis activity"/>
    <property type="evidence" value="ECO:0007669"/>
    <property type="project" value="InterPro"/>
</dbReference>
<dbReference type="Gene3D" id="1.20.1560.10">
    <property type="entry name" value="ABC transporter type 1, transmembrane domain"/>
    <property type="match status" value="1"/>
</dbReference>
<dbReference type="PATRIC" id="fig|608538.5.peg.1101"/>
<dbReference type="PANTHER" id="PTHR43394">
    <property type="entry name" value="ATP-DEPENDENT PERMEASE MDL1, MITOCHONDRIAL"/>
    <property type="match status" value="1"/>
</dbReference>
<dbReference type="KEGG" id="hte:Hydth_1078"/>
<evidence type="ECO:0000256" key="3">
    <source>
        <dbReference type="ARBA" id="ARBA00022741"/>
    </source>
</evidence>
<dbReference type="KEGG" id="hth:HTH_1085"/>
<dbReference type="GO" id="GO:0005886">
    <property type="term" value="C:plasma membrane"/>
    <property type="evidence" value="ECO:0007669"/>
    <property type="project" value="UniProtKB-SubCell"/>
</dbReference>
<dbReference type="InterPro" id="IPR036640">
    <property type="entry name" value="ABC1_TM_sf"/>
</dbReference>
<protein>
    <submittedName>
        <fullName evidence="10">ABC transporter ATP-binding protein</fullName>
    </submittedName>
</protein>
<dbReference type="OrthoDB" id="9762778at2"/>
<comment type="subcellular location">
    <subcellularLocation>
        <location evidence="1">Cell membrane</location>
        <topology evidence="1">Multi-pass membrane protein</topology>
    </subcellularLocation>
</comment>
<dbReference type="STRING" id="608538.HTH_1085"/>
<dbReference type="CDD" id="cd03228">
    <property type="entry name" value="ABCC_MRP_Like"/>
    <property type="match status" value="1"/>
</dbReference>